<dbReference type="SUPFAM" id="SSF101478">
    <property type="entry name" value="ADP-ribosylglycohydrolase"/>
    <property type="match status" value="1"/>
</dbReference>
<dbReference type="InterPro" id="IPR036705">
    <property type="entry name" value="Ribosyl_crysJ1_sf"/>
</dbReference>
<proteinExistence type="predicted"/>
<accession>A0A2K3DNT0</accession>
<feature type="region of interest" description="Disordered" evidence="1">
    <location>
        <begin position="648"/>
        <end position="749"/>
    </location>
</feature>
<dbReference type="PANTHER" id="PTHR36681:SF3">
    <property type="entry name" value="NUCLEAR GTPASE, GERMINAL CENTER-ASSOCIATED, TANDEM DUPLICATE 3"/>
    <property type="match status" value="1"/>
</dbReference>
<evidence type="ECO:0000313" key="4">
    <source>
        <dbReference type="Proteomes" id="UP000006906"/>
    </source>
</evidence>
<dbReference type="InterPro" id="IPR056024">
    <property type="entry name" value="DUF7605"/>
</dbReference>
<sequence>MALRSALARPAASVSRGRTAARTVAMSAAPVVAPAKTVATDAAVRERAKAAVLGGLLADIATMPLHWIYDVPKMNELLATSAAAAAGGAVDAAHVAAGVLIARPQQLVLHEVAAERCEGLRRLRVADLNGDLEVELGQPAQQAQDNVVVRPGAAQAQDLIPQAVGAAKAFYTYFTATEPNAYRNHSVRALVTNWEEGKRGREVGHNTDYQANCFAKASLLVARYAGKPELRQVVEAAVRVQQDNDQAVAYGLAGALLLEKVVLGHTIEEALAWAASEGALPAEIRALVERAVASRSTPLRELTYEPVPYMQGVVHRDGSYTSPTVGPINWNGALVRPIMDRIAVTWARLFQSELTKSMRERLLAELDDFVRGARHELEAQVAPLPGGDELLPAEAGRLDELYRQVRRDQERQLAQALEALHSGLVETSKALSQDVVEPHVRTSLQGAYQAAASERGPGSYKRMRDHMTSAVERLARIMLPAAANMLLAEVEKLVDQFGDAASAAASALLSAVQARSELLWDEAPAGYEVRYKAAAQLVQLLERARNVCARAGVISLPPAFVLPPPPAPAPPAAAAVVPQAEAEEVAGASNAGCEDSGAVGEVETEEEQDEEEQDEEEEVEADEDEQQEEEDDADELMTLADLVKLQRAQHEDKQVARQQEQPQAEWQAQQAQQQQQQQHAAQPHQLQRQAERQQQQQQQKTEPQHQAAERKQHEPAAGQRQQSTGGGEAAAGAPTSDGGGGGAYANTQRHSAAAESAALQLVVVPDVPRGQHVQPAGAAPAPLEALAVAVVGEAVKAEVAAALARVPPADPVDAVTRWGLRRLWELREAQEAASHAGDEPTHVLCRNNAALLVGAIAGVVRKLMEPRGMLELYSLDPVACTAAAARTATGASDLIAAMAAGPRRAVIAILYSTGFAGWQKQLVDDYRYIIDVMPARRMMRNVELRMQQGWECVWHEDQACAHTARRDAAMVTSPSSLPSSSSLRMASWMWRGTMRFFLLSGAALPASSSTSAVKYPSTAARYTGAPAPMRSAYCPSSALRYDALTKSMALRSALARPAASVSRGRTAARTVAMSAAPVVAPAKTVATDAAVRERAKAAVLGGLLADIATMPLHWIYDVPKMNELLASKGMSAAAPEFFPEPSCPFYQHPYGALSPYGHELIPLLQSMAANGGEFDEAKYAEAFYTYFTATEPNAYRNHSVRALVTNWEEGKRGREVGHNTDYQANCFAKASLLVARYAGKPELRQVVEAAVRVQQDNDQAVAYGLAGALLLEKVVLGHTIEEALAWAASEGALPAEIRALVERAVASRSTPLRELTYEPVPYMQEMVGKHMAIKDQLPPFTVAVWCNGPACGNPAAFTNVAMTAAVYGGAGSSSSSSGNAYVDGVRANLMAGGDNCSRSLLIGALLAAESGLGSLPAEWRTKATKLAEYEVLVDKLFV</sequence>
<dbReference type="STRING" id="3055.A0A2K3DNT0"/>
<protein>
    <recommendedName>
        <fullName evidence="2">DUF7605 domain-containing protein</fullName>
    </recommendedName>
</protein>
<dbReference type="Gramene" id="PNW82192">
    <property type="protein sequence ID" value="PNW82192"/>
    <property type="gene ID" value="CHLRE_06g278087v5"/>
</dbReference>
<dbReference type="Pfam" id="PF24564">
    <property type="entry name" value="DUF7605"/>
    <property type="match status" value="1"/>
</dbReference>
<name>A0A2K3DNT0_CHLRE</name>
<feature type="compositionally biased region" description="Low complexity" evidence="1">
    <location>
        <begin position="656"/>
        <end position="706"/>
    </location>
</feature>
<dbReference type="PaxDb" id="3055-EDO99628"/>
<reference evidence="3 4" key="1">
    <citation type="journal article" date="2007" name="Science">
        <title>The Chlamydomonas genome reveals the evolution of key animal and plant functions.</title>
        <authorList>
            <person name="Merchant S.S."/>
            <person name="Prochnik S.E."/>
            <person name="Vallon O."/>
            <person name="Harris E.H."/>
            <person name="Karpowicz S.J."/>
            <person name="Witman G.B."/>
            <person name="Terry A."/>
            <person name="Salamov A."/>
            <person name="Fritz-Laylin L.K."/>
            <person name="Marechal-Drouard L."/>
            <person name="Marshall W.F."/>
            <person name="Qu L.H."/>
            <person name="Nelson D.R."/>
            <person name="Sanderfoot A.A."/>
            <person name="Spalding M.H."/>
            <person name="Kapitonov V.V."/>
            <person name="Ren Q."/>
            <person name="Ferris P."/>
            <person name="Lindquist E."/>
            <person name="Shapiro H."/>
            <person name="Lucas S.M."/>
            <person name="Grimwood J."/>
            <person name="Schmutz J."/>
            <person name="Cardol P."/>
            <person name="Cerutti H."/>
            <person name="Chanfreau G."/>
            <person name="Chen C.L."/>
            <person name="Cognat V."/>
            <person name="Croft M.T."/>
            <person name="Dent R."/>
            <person name="Dutcher S."/>
            <person name="Fernandez E."/>
            <person name="Fukuzawa H."/>
            <person name="Gonzalez-Ballester D."/>
            <person name="Gonzalez-Halphen D."/>
            <person name="Hallmann A."/>
            <person name="Hanikenne M."/>
            <person name="Hippler M."/>
            <person name="Inwood W."/>
            <person name="Jabbari K."/>
            <person name="Kalanon M."/>
            <person name="Kuras R."/>
            <person name="Lefebvre P.A."/>
            <person name="Lemaire S.D."/>
            <person name="Lobanov A.V."/>
            <person name="Lohr M."/>
            <person name="Manuell A."/>
            <person name="Meier I."/>
            <person name="Mets L."/>
            <person name="Mittag M."/>
            <person name="Mittelmeier T."/>
            <person name="Moroney J.V."/>
            <person name="Moseley J."/>
            <person name="Napoli C."/>
            <person name="Nedelcu A.M."/>
            <person name="Niyogi K."/>
            <person name="Novoselov S.V."/>
            <person name="Paulsen I.T."/>
            <person name="Pazour G."/>
            <person name="Purton S."/>
            <person name="Ral J.P."/>
            <person name="Riano-Pachon D.M."/>
            <person name="Riekhof W."/>
            <person name="Rymarquis L."/>
            <person name="Schroda M."/>
            <person name="Stern D."/>
            <person name="Umen J."/>
            <person name="Willows R."/>
            <person name="Wilson N."/>
            <person name="Zimmer S.L."/>
            <person name="Allmer J."/>
            <person name="Balk J."/>
            <person name="Bisova K."/>
            <person name="Chen C.J."/>
            <person name="Elias M."/>
            <person name="Gendler K."/>
            <person name="Hauser C."/>
            <person name="Lamb M.R."/>
            <person name="Ledford H."/>
            <person name="Long J.C."/>
            <person name="Minagawa J."/>
            <person name="Page M.D."/>
            <person name="Pan J."/>
            <person name="Pootakham W."/>
            <person name="Roje S."/>
            <person name="Rose A."/>
            <person name="Stahlberg E."/>
            <person name="Terauchi A.M."/>
            <person name="Yang P."/>
            <person name="Ball S."/>
            <person name="Bowler C."/>
            <person name="Dieckmann C.L."/>
            <person name="Gladyshev V.N."/>
            <person name="Green P."/>
            <person name="Jorgensen R."/>
            <person name="Mayfield S."/>
            <person name="Mueller-Roeber B."/>
            <person name="Rajamani S."/>
            <person name="Sayre R.T."/>
            <person name="Brokstein P."/>
            <person name="Dubchak I."/>
            <person name="Goodstein D."/>
            <person name="Hornick L."/>
            <person name="Huang Y.W."/>
            <person name="Jhaveri J."/>
            <person name="Luo Y."/>
            <person name="Martinez D."/>
            <person name="Ngau W.C."/>
            <person name="Otillar B."/>
            <person name="Poliakov A."/>
            <person name="Porter A."/>
            <person name="Szajkowski L."/>
            <person name="Werner G."/>
            <person name="Zhou K."/>
            <person name="Grigoriev I.V."/>
            <person name="Rokhsar D.S."/>
            <person name="Grossman A.R."/>
        </authorList>
    </citation>
    <scope>NUCLEOTIDE SEQUENCE [LARGE SCALE GENOMIC DNA]</scope>
    <source>
        <strain evidence="4">CC-503</strain>
    </source>
</reference>
<dbReference type="ExpressionAtlas" id="A0A2K3DNT0">
    <property type="expression patterns" value="baseline"/>
</dbReference>
<keyword evidence="4" id="KW-1185">Reference proteome</keyword>
<feature type="region of interest" description="Disordered" evidence="1">
    <location>
        <begin position="583"/>
        <end position="633"/>
    </location>
</feature>
<dbReference type="PANTHER" id="PTHR36681">
    <property type="entry name" value="NUCLEAR GTPASE, GERMINAL CENTER-ASSOCIATED, TANDEM DUPLICATE 3"/>
    <property type="match status" value="1"/>
</dbReference>
<dbReference type="EMBL" id="CM008967">
    <property type="protein sequence ID" value="PNW82192.1"/>
    <property type="molecule type" value="Genomic_DNA"/>
</dbReference>
<dbReference type="KEGG" id="cre:CHLRE_06g278087v5"/>
<evidence type="ECO:0000259" key="2">
    <source>
        <dbReference type="Pfam" id="PF24564"/>
    </source>
</evidence>
<organism evidence="3 4">
    <name type="scientific">Chlamydomonas reinhardtii</name>
    <name type="common">Chlamydomonas smithii</name>
    <dbReference type="NCBI Taxonomy" id="3055"/>
    <lineage>
        <taxon>Eukaryota</taxon>
        <taxon>Viridiplantae</taxon>
        <taxon>Chlorophyta</taxon>
        <taxon>core chlorophytes</taxon>
        <taxon>Chlorophyceae</taxon>
        <taxon>CS clade</taxon>
        <taxon>Chlamydomonadales</taxon>
        <taxon>Chlamydomonadaceae</taxon>
        <taxon>Chlamydomonas</taxon>
    </lineage>
</organism>
<dbReference type="OrthoDB" id="547734at2759"/>
<evidence type="ECO:0000256" key="1">
    <source>
        <dbReference type="SAM" id="MobiDB-lite"/>
    </source>
</evidence>
<dbReference type="RefSeq" id="XP_042923751.1">
    <property type="nucleotide sequence ID" value="XM_043063045.1"/>
</dbReference>
<feature type="compositionally biased region" description="Acidic residues" evidence="1">
    <location>
        <begin position="602"/>
        <end position="633"/>
    </location>
</feature>
<feature type="domain" description="DUF7605" evidence="2">
    <location>
        <begin position="315"/>
        <end position="472"/>
    </location>
</feature>
<dbReference type="Gene3D" id="1.10.4080.10">
    <property type="entry name" value="ADP-ribosylation/Crystallin J1"/>
    <property type="match status" value="2"/>
</dbReference>
<evidence type="ECO:0000313" key="3">
    <source>
        <dbReference type="EMBL" id="PNW82192.1"/>
    </source>
</evidence>
<dbReference type="InParanoid" id="A0A2K3DNT0"/>
<dbReference type="Proteomes" id="UP000006906">
    <property type="component" value="Chromosome 6"/>
</dbReference>
<gene>
    <name evidence="3" type="ORF">CHLRE_06g278087v5</name>
</gene>
<dbReference type="GeneID" id="5723600"/>
<dbReference type="InterPro" id="IPR005502">
    <property type="entry name" value="Ribosyl_crysJ1"/>
</dbReference>
<dbReference type="Pfam" id="PF03747">
    <property type="entry name" value="ADP_ribosyl_GH"/>
    <property type="match status" value="2"/>
</dbReference>